<feature type="domain" description="UvrD-like helicase ATP-binding" evidence="16">
    <location>
        <begin position="22"/>
        <end position="327"/>
    </location>
</feature>
<dbReference type="InterPro" id="IPR038726">
    <property type="entry name" value="PDDEXK_AddAB-type"/>
</dbReference>
<keyword evidence="2" id="KW-0540">Nuclease</keyword>
<keyword evidence="11" id="KW-0413">Isomerase</keyword>
<evidence type="ECO:0000256" key="2">
    <source>
        <dbReference type="ARBA" id="ARBA00022722"/>
    </source>
</evidence>
<comment type="similarity">
    <text evidence="1">Belongs to the helicase family. UvrD subfamily.</text>
</comment>
<evidence type="ECO:0000256" key="1">
    <source>
        <dbReference type="ARBA" id="ARBA00009922"/>
    </source>
</evidence>
<evidence type="ECO:0000256" key="3">
    <source>
        <dbReference type="ARBA" id="ARBA00022741"/>
    </source>
</evidence>
<evidence type="ECO:0000256" key="14">
    <source>
        <dbReference type="ARBA" id="ARBA00048988"/>
    </source>
</evidence>
<dbReference type="Pfam" id="PF12705">
    <property type="entry name" value="PDDEXK_1"/>
    <property type="match status" value="1"/>
</dbReference>
<dbReference type="InterPro" id="IPR011604">
    <property type="entry name" value="PDDEXK-like_dom_sf"/>
</dbReference>
<keyword evidence="3 15" id="KW-0547">Nucleotide-binding</keyword>
<evidence type="ECO:0000256" key="5">
    <source>
        <dbReference type="ARBA" id="ARBA00022801"/>
    </source>
</evidence>
<dbReference type="GO" id="GO:0000725">
    <property type="term" value="P:recombinational repair"/>
    <property type="evidence" value="ECO:0007669"/>
    <property type="project" value="TreeGrafter"/>
</dbReference>
<evidence type="ECO:0000256" key="13">
    <source>
        <dbReference type="ARBA" id="ARBA00034808"/>
    </source>
</evidence>
<comment type="catalytic activity">
    <reaction evidence="14">
        <text>ATP + H2O = ADP + phosphate + H(+)</text>
        <dbReference type="Rhea" id="RHEA:13065"/>
        <dbReference type="ChEBI" id="CHEBI:15377"/>
        <dbReference type="ChEBI" id="CHEBI:15378"/>
        <dbReference type="ChEBI" id="CHEBI:30616"/>
        <dbReference type="ChEBI" id="CHEBI:43474"/>
        <dbReference type="ChEBI" id="CHEBI:456216"/>
        <dbReference type="EC" id="5.6.2.4"/>
    </reaction>
</comment>
<dbReference type="Gene3D" id="1.10.486.10">
    <property type="entry name" value="PCRA, domain 4"/>
    <property type="match status" value="1"/>
</dbReference>
<dbReference type="GO" id="GO:0003677">
    <property type="term" value="F:DNA binding"/>
    <property type="evidence" value="ECO:0007669"/>
    <property type="project" value="UniProtKB-KW"/>
</dbReference>
<keyword evidence="10" id="KW-0234">DNA repair</keyword>
<dbReference type="RefSeq" id="WP_196825445.1">
    <property type="nucleotide sequence ID" value="NZ_CP046980.1"/>
</dbReference>
<dbReference type="InterPro" id="IPR014016">
    <property type="entry name" value="UvrD-like_ATP-bd"/>
</dbReference>
<dbReference type="Gene3D" id="3.40.50.300">
    <property type="entry name" value="P-loop containing nucleotide triphosphate hydrolases"/>
    <property type="match status" value="2"/>
</dbReference>
<organism evidence="18 19">
    <name type="scientific">Corynebacterium aquatimens</name>
    <dbReference type="NCBI Taxonomy" id="1190508"/>
    <lineage>
        <taxon>Bacteria</taxon>
        <taxon>Bacillati</taxon>
        <taxon>Actinomycetota</taxon>
        <taxon>Actinomycetes</taxon>
        <taxon>Mycobacteriales</taxon>
        <taxon>Corynebacteriaceae</taxon>
        <taxon>Corynebacterium</taxon>
    </lineage>
</organism>
<evidence type="ECO:0000256" key="6">
    <source>
        <dbReference type="ARBA" id="ARBA00022806"/>
    </source>
</evidence>
<evidence type="ECO:0000256" key="7">
    <source>
        <dbReference type="ARBA" id="ARBA00022839"/>
    </source>
</evidence>
<keyword evidence="9" id="KW-0238">DNA-binding</keyword>
<keyword evidence="19" id="KW-1185">Reference proteome</keyword>
<dbReference type="InterPro" id="IPR014017">
    <property type="entry name" value="DNA_helicase_UvrD-like_C"/>
</dbReference>
<evidence type="ECO:0000256" key="8">
    <source>
        <dbReference type="ARBA" id="ARBA00022840"/>
    </source>
</evidence>
<evidence type="ECO:0000256" key="12">
    <source>
        <dbReference type="ARBA" id="ARBA00034617"/>
    </source>
</evidence>
<dbReference type="InterPro" id="IPR027417">
    <property type="entry name" value="P-loop_NTPase"/>
</dbReference>
<dbReference type="GO" id="GO:0043138">
    <property type="term" value="F:3'-5' DNA helicase activity"/>
    <property type="evidence" value="ECO:0007669"/>
    <property type="project" value="UniProtKB-EC"/>
</dbReference>
<evidence type="ECO:0000256" key="11">
    <source>
        <dbReference type="ARBA" id="ARBA00023235"/>
    </source>
</evidence>
<dbReference type="GO" id="GO:0033202">
    <property type="term" value="C:DNA helicase complex"/>
    <property type="evidence" value="ECO:0007669"/>
    <property type="project" value="TreeGrafter"/>
</dbReference>
<dbReference type="AlphaFoldDB" id="A0A931GSL1"/>
<dbReference type="EMBL" id="JADOUE010000001">
    <property type="protein sequence ID" value="MBG6123178.1"/>
    <property type="molecule type" value="Genomic_DNA"/>
</dbReference>
<dbReference type="EC" id="5.6.2.4" evidence="13"/>
<dbReference type="PROSITE" id="PS51217">
    <property type="entry name" value="UVRD_HELICASE_CTER"/>
    <property type="match status" value="1"/>
</dbReference>
<dbReference type="PANTHER" id="PTHR11070">
    <property type="entry name" value="UVRD / RECB / PCRA DNA HELICASE FAMILY MEMBER"/>
    <property type="match status" value="1"/>
</dbReference>
<dbReference type="Gene3D" id="1.10.10.160">
    <property type="match status" value="1"/>
</dbReference>
<evidence type="ECO:0000259" key="17">
    <source>
        <dbReference type="PROSITE" id="PS51217"/>
    </source>
</evidence>
<comment type="caution">
    <text evidence="18">The sequence shown here is derived from an EMBL/GenBank/DDBJ whole genome shotgun (WGS) entry which is preliminary data.</text>
</comment>
<evidence type="ECO:0000259" key="16">
    <source>
        <dbReference type="PROSITE" id="PS51198"/>
    </source>
</evidence>
<dbReference type="InterPro" id="IPR013986">
    <property type="entry name" value="DExx_box_DNA_helicase_dom_sf"/>
</dbReference>
<keyword evidence="7 18" id="KW-0269">Exonuclease</keyword>
<gene>
    <name evidence="18" type="ORF">IW254_002147</name>
</gene>
<accession>A0A931GSL1</accession>
<evidence type="ECO:0000256" key="4">
    <source>
        <dbReference type="ARBA" id="ARBA00022763"/>
    </source>
</evidence>
<dbReference type="GO" id="GO:0005524">
    <property type="term" value="F:ATP binding"/>
    <property type="evidence" value="ECO:0007669"/>
    <property type="project" value="UniProtKB-UniRule"/>
</dbReference>
<evidence type="ECO:0000313" key="18">
    <source>
        <dbReference type="EMBL" id="MBG6123178.1"/>
    </source>
</evidence>
<dbReference type="Proteomes" id="UP000658613">
    <property type="component" value="Unassembled WGS sequence"/>
</dbReference>
<sequence length="1012" mass="110224">MASKQGRTSPPTPRVKLVENSARPLNRQWDHDLPTEGRVKVTGEAGSGVTSFLIDTAVNVIERGADPSGVVFITSSKDAAARVRRAIGVQLSQSQFLVDEPIARSVHSLAFAIVRQREGEQIRLISGAEQDMAIRDLLAGHEEYGTGSWPLQLRPALPLVGFARQLRDFLLRAVERGVTPNDLREAGADNSIPVWSAAGDFLEEYQKVMALYGTKSYSASELVAEAVRGPLPEKWHTVIVDDAQHLSPSAVELVRRLSSAAHLTVVGGDSEQSVFQFRGAAPEFFREFDAPTIDLGRSRRNPETEVVIAGSASLGTAAVVDRVRRTHLGVEGVAWKDIAVIVRSTSMIEPIRRALIQARVPVAVDPTDVVLVDQPIVRAMMLGLEALNGELSTAQWRELLLSPVGGSDPVSLRKLLRGLRRGNPDRRPEETLSDLIAGDLSDAAALGDFESVLTEREHAILQRIRSVLGAGRAALEAGEGVEAVLWAVWSATGLSERLLHTALRGGATGSQADRSLDAIMALFDAAGDFAERRETAGLDAFIAHINGQELPTGVRDRRVARPDAVALLTAHGAVGKEFQMVVVAGVQEGSWPQLSETGSIFRQEDFIDYLDSGIDPATPISHVRDRLAEERRLFHVATTRAHKKLVVTAVDVPDGDEIVEPSRFVDELLENVGTEPTVYAAGEPLRVLAREDLIAELRRNAADESADEKVREAAAEHLAQLGNAGIADASPEKWWTLTEPSTSEAMPTRNRLSPSRIEALLKCPMRSVVEDKVVPFTSTHMAKGNLLHYYFEALERGADYEAAKAMTLAAYESLFDVPFWMAESDRAAFATVLERCRNWLRAVPDERRLLGVEVPVEVQVAHDLTISARIDRLEDLGDNTVHVYDLKSGMNAPTKAKMPDHAQLAAYQLALSKGKVKMTHGQPTVVTADDHEAALNVDGATLLYPEKSQKVTALTQEAKTAEELDEFLELISSLPAEMTGPRLRAQAGDHCTYCKIKALCPVQPEGEKVHHG</sequence>
<evidence type="ECO:0000256" key="15">
    <source>
        <dbReference type="PROSITE-ProRule" id="PRU00560"/>
    </source>
</evidence>
<feature type="domain" description="UvrD-like helicase C-terminal" evidence="17">
    <location>
        <begin position="275"/>
        <end position="575"/>
    </location>
</feature>
<feature type="binding site" evidence="15">
    <location>
        <begin position="43"/>
        <end position="50"/>
    </location>
    <ligand>
        <name>ATP</name>
        <dbReference type="ChEBI" id="CHEBI:30616"/>
    </ligand>
</feature>
<evidence type="ECO:0000313" key="19">
    <source>
        <dbReference type="Proteomes" id="UP000658613"/>
    </source>
</evidence>
<dbReference type="GO" id="GO:0005829">
    <property type="term" value="C:cytosol"/>
    <property type="evidence" value="ECO:0007669"/>
    <property type="project" value="TreeGrafter"/>
</dbReference>
<dbReference type="Pfam" id="PF00580">
    <property type="entry name" value="UvrD-helicase"/>
    <property type="match status" value="1"/>
</dbReference>
<keyword evidence="8 15" id="KW-0067">ATP-binding</keyword>
<keyword evidence="4" id="KW-0227">DNA damage</keyword>
<dbReference type="GO" id="GO:0004527">
    <property type="term" value="F:exonuclease activity"/>
    <property type="evidence" value="ECO:0007669"/>
    <property type="project" value="UniProtKB-KW"/>
</dbReference>
<dbReference type="Gene3D" id="3.90.320.10">
    <property type="match status" value="1"/>
</dbReference>
<keyword evidence="6 15" id="KW-0347">Helicase</keyword>
<comment type="catalytic activity">
    <reaction evidence="12">
        <text>Couples ATP hydrolysis with the unwinding of duplex DNA by translocating in the 3'-5' direction.</text>
        <dbReference type="EC" id="5.6.2.4"/>
    </reaction>
</comment>
<dbReference type="PROSITE" id="PS51198">
    <property type="entry name" value="UVRD_HELICASE_ATP_BIND"/>
    <property type="match status" value="1"/>
</dbReference>
<name>A0A931GSL1_9CORY</name>
<reference evidence="18" key="1">
    <citation type="submission" date="2020-11" db="EMBL/GenBank/DDBJ databases">
        <title>Sequencing the genomes of 1000 actinobacteria strains.</title>
        <authorList>
            <person name="Klenk H.-P."/>
        </authorList>
    </citation>
    <scope>NUCLEOTIDE SEQUENCE</scope>
    <source>
        <strain evidence="18">DSM 45632</strain>
    </source>
</reference>
<dbReference type="PANTHER" id="PTHR11070:SF59">
    <property type="entry name" value="DNA 3'-5' HELICASE"/>
    <property type="match status" value="1"/>
</dbReference>
<proteinExistence type="inferred from homology"/>
<keyword evidence="5 15" id="KW-0378">Hydrolase</keyword>
<evidence type="ECO:0000256" key="10">
    <source>
        <dbReference type="ARBA" id="ARBA00023204"/>
    </source>
</evidence>
<dbReference type="InterPro" id="IPR000212">
    <property type="entry name" value="DNA_helicase_UvrD/REP"/>
</dbReference>
<protein>
    <recommendedName>
        <fullName evidence="13">DNA 3'-5' helicase</fullName>
        <ecNumber evidence="13">5.6.2.4</ecNumber>
    </recommendedName>
</protein>
<dbReference type="Pfam" id="PF13361">
    <property type="entry name" value="UvrD_C"/>
    <property type="match status" value="1"/>
</dbReference>
<evidence type="ECO:0000256" key="9">
    <source>
        <dbReference type="ARBA" id="ARBA00023125"/>
    </source>
</evidence>
<dbReference type="SUPFAM" id="SSF52540">
    <property type="entry name" value="P-loop containing nucleoside triphosphate hydrolases"/>
    <property type="match status" value="1"/>
</dbReference>